<sequence>MVILRKGDCVWLESSSSSEYNVPIGAEVKDTDCGQTLLVDDEGKDHWINARNISSVHPMHPTSACGVEDMIRLGDLNEAGIVHNLLIRHRENMIYTYIGSILVTVNPYQMLPLYTMEQIQLYSNKRIGELPPHIFAIADSCFFSMKHKKLDQCCVISGESGAGKTESTKLMLQFLASISGQHSWIEQQILEANPILEGFGNAKTVRNDNSSRFGKYIDIHFNEMGVIEGAKIEQFLLEKSRVCRQAPGERNYHIFYCMVQGMSLEQKKLLNLGTAAEYTYLTKGKCTSCEGRSDTKEYAHIRSAMKILQFSDSEHWEICKLLAAILHLGNIVFQSATYDNLDCCDVQQSTHYSTAAKLLEVDSGELQTSLINHSIIIRGESMSMPLSTAQASDGRDAFVKGIYGRLFLWIVNKINAAIFTPTSTDTKNVRRSIGLLDIFGFENFSSNSFEQFCINLANEHLQQFFVHHIFKMEQEEYNTELISWQHIDFTDNQRTLEVIALRSMNIISLIDEESKFPQGTDATMLNKLNKHHSKSSIYILPRSIHDTKFGINHFAGAVYYQSVGFLEKNRDMMKSDVLLLIPSSKNKFLKQLFQVKTSSSQGQLSIRHLSSEQPHKLADMEKQLPTLGSQFKQSLEQLMKILESCQPYFIRCIKPNDHKKPWVFDRELCVQQLRYSGMLETICIRKSGYPIRYTFQDFFQRYRALMPVKNTPIPEDDHLCCIDILENVFGNDDWKVGKTKIFIKDYHDTKLEVEREKAINAKAVLIQKMMRGFKDRKKFVREKQAAVTLQSVWRGYYCRKSYRVIQQGFERLQAIVQSRKICKQYVTTRAAIIKFQVLCRGYVIRKKMVEKKRAVGIIQAYARGMITRRIFWKIKKHKHLALKEREEMREHRRKQKELLEKQNKEDLEMVERIFGFLPSMIGGQEGRAPYGFEDLEVEPHMLEEVDLDMIPMTIGPDEEVDNLAAYTFPKFAATYFQGSATHLHTQRPLRQPLLYHEVESDILASLAVWNIILRFMGDLPEPILFASNMNSGASSVMKEIYNSFSKKKNIQPGINENLYQKANGRIKGSKEISSMKLKRSSRLTGQVLSQLSNGEDLLERESPLTDRPMSSLEKVHFIIGNAILHPDIRDEIYCQICKQLSENNNKNSLIRGWILMSLCLSCFLPTDKFIKYLVNFIHEGLPGYAPYCIGRLKRTFANGTRSEPPSWLELQATKMNNPIMCPVILMNGQTISIPTDPASTAQELCQYIKDKIKMKDMFGFSIYITMNDKAWSLGNGRNHLMDAISQCEQQVKERGDQERSASWRLHFRKEIFTPWHDSQEDPVSTDLIYHQIISGIHFGEFFFDKEEDFMEIVAKHMYIKFEQTLRPELIQSALQECIPMRLLASKPKDLWINLVTSAYSKASYVEQKLSPNNVKVQVVDYAQIKWPVLFSRYFEVSKFSGPTLPKNQFIMAINSKGISFLDKSEKKFLDLSFPEIIGIHTSRTEKSFGQSCTIRTLQGAEFVLMSDDSADIAELLLTFLDGLKKRSQYAVAMQDSAKLDDPTILVFKKGDLLILTQDKEMQQNQSWISAQNERTGKMGAATLDAIYIIPTLVKPNNQLVNLLMMSPDQRSTAQNHRMEDLEEQEEKVKPFTLEEFSYHYFRTPEKESTHINALPKSYQKLNLWVHSREPLKLPLLKKICVDSKLRDFACQSFNAIMRYMGDYPTKQVISSVELTDCIFVAAIKEERLRDEIYCQIMKQLTGNSKNYSVNRGWQLLWLCTGLFPPSKSLLSHAQKFMETRRKEPLAQECIRRIQIVIRAGCRKQPPHPVEVEAIQQMSTKILHKVYFPNETEEVFEVGMHTKVKDLCQNIASKLQLSSWEGFSIFVKIADKVFSQNNNEHFFDSLRHLYDWTRRNKPMKDGMPVSISYQLFFMRKLWINVFPGKDLKADCIFHYHQELPKYLRGYHKCSVEETVHMAGLIYKVNFNNDKTQLAVISKILKDLVPENMLRLKPSEDWKKNITLAYNKYSAKTVDEAKVAILKTIYRWPTFGSAFFEVKQTSETNFPEIVLIAINKFGISIIHPKTRELLVTHPFTKISSWNSGNTYFHITIDNLMRGTKILCETSLGYKMDDLITSYINLLFHAFNKQKDASQPA</sequence>
<dbReference type="Gene3D" id="1.25.40.530">
    <property type="entry name" value="MyTH4 domain"/>
    <property type="match status" value="3"/>
</dbReference>
<dbReference type="InterPro" id="IPR057130">
    <property type="entry name" value="Myosin_VII_N"/>
</dbReference>
<evidence type="ECO:0000256" key="4">
    <source>
        <dbReference type="ARBA" id="ARBA00022737"/>
    </source>
</evidence>
<protein>
    <submittedName>
        <fullName evidence="15">Unconventional myosin-VIIb isoform X1</fullName>
    </submittedName>
</protein>
<dbReference type="InterPro" id="IPR019748">
    <property type="entry name" value="FERM_central"/>
</dbReference>
<evidence type="ECO:0000256" key="9">
    <source>
        <dbReference type="ARBA" id="ARBA00023203"/>
    </source>
</evidence>
<dbReference type="InParanoid" id="A0A6P8S618"/>
<dbReference type="SUPFAM" id="SSF50729">
    <property type="entry name" value="PH domain-like"/>
    <property type="match status" value="1"/>
</dbReference>
<dbReference type="Pfam" id="PF24123">
    <property type="entry name" value="Myosin_VII_N"/>
    <property type="match status" value="1"/>
</dbReference>
<dbReference type="Gene3D" id="1.20.120.720">
    <property type="entry name" value="Myosin VI head, motor domain, U50 subdomain"/>
    <property type="match status" value="1"/>
</dbReference>
<dbReference type="Gene3D" id="1.20.58.530">
    <property type="match status" value="1"/>
</dbReference>
<dbReference type="InterPro" id="IPR000048">
    <property type="entry name" value="IQ_motif_EF-hand-BS"/>
</dbReference>
<dbReference type="SMART" id="SM00015">
    <property type="entry name" value="IQ"/>
    <property type="match status" value="4"/>
</dbReference>
<dbReference type="Gene3D" id="3.10.20.90">
    <property type="entry name" value="Phosphatidylinositol 3-kinase Catalytic Subunit, Chain A, domain 1"/>
    <property type="match status" value="2"/>
</dbReference>
<dbReference type="Pfam" id="PF02174">
    <property type="entry name" value="IRS"/>
    <property type="match status" value="1"/>
</dbReference>
<evidence type="ECO:0000313" key="15">
    <source>
        <dbReference type="RefSeq" id="XP_033813504.1"/>
    </source>
</evidence>
<dbReference type="PROSITE" id="PS51456">
    <property type="entry name" value="MYOSIN_MOTOR"/>
    <property type="match status" value="1"/>
</dbReference>
<dbReference type="FunCoup" id="A0A6P8S618">
    <property type="interactions" value="10"/>
</dbReference>
<dbReference type="CDD" id="cd23767">
    <property type="entry name" value="IQCD"/>
    <property type="match status" value="2"/>
</dbReference>
<reference evidence="15" key="1">
    <citation type="submission" date="2025-08" db="UniProtKB">
        <authorList>
            <consortium name="RefSeq"/>
        </authorList>
    </citation>
    <scope>IDENTIFICATION</scope>
</reference>
<feature type="domain" description="MyTH4" evidence="12">
    <location>
        <begin position="1666"/>
        <end position="1815"/>
    </location>
</feature>
<keyword evidence="9 10" id="KW-0009">Actin-binding</keyword>
<keyword evidence="3" id="KW-0963">Cytoplasm</keyword>
<dbReference type="PANTHER" id="PTHR22692">
    <property type="entry name" value="MYOSIN VII, XV"/>
    <property type="match status" value="1"/>
</dbReference>
<keyword evidence="14" id="KW-1185">Reference proteome</keyword>
<dbReference type="InterPro" id="IPR000857">
    <property type="entry name" value="MyTH4_dom"/>
</dbReference>
<evidence type="ECO:0000256" key="7">
    <source>
        <dbReference type="ARBA" id="ARBA00023123"/>
    </source>
</evidence>
<feature type="domain" description="Myosin motor" evidence="13">
    <location>
        <begin position="65"/>
        <end position="756"/>
    </location>
</feature>
<dbReference type="InterPro" id="IPR038185">
    <property type="entry name" value="MyTH4_dom_sf"/>
</dbReference>
<dbReference type="InterPro" id="IPR002404">
    <property type="entry name" value="IRS_PTB"/>
</dbReference>
<dbReference type="PROSITE" id="PS51016">
    <property type="entry name" value="MYTH4"/>
    <property type="match status" value="2"/>
</dbReference>
<dbReference type="CDD" id="cd17093">
    <property type="entry name" value="FERM2_F1_Myosin-VII"/>
    <property type="match status" value="1"/>
</dbReference>
<dbReference type="CDD" id="cd13198">
    <property type="entry name" value="FERM_C1_MyoVII"/>
    <property type="match status" value="1"/>
</dbReference>
<dbReference type="CDD" id="cd01381">
    <property type="entry name" value="MYSc_Myo7"/>
    <property type="match status" value="1"/>
</dbReference>
<dbReference type="Gene3D" id="1.10.10.820">
    <property type="match status" value="1"/>
</dbReference>
<dbReference type="GO" id="GO:0005524">
    <property type="term" value="F:ATP binding"/>
    <property type="evidence" value="ECO:0007669"/>
    <property type="project" value="UniProtKB-UniRule"/>
</dbReference>
<evidence type="ECO:0000259" key="11">
    <source>
        <dbReference type="PROSITE" id="PS50057"/>
    </source>
</evidence>
<feature type="region of interest" description="Actin-binding" evidence="10">
    <location>
        <begin position="635"/>
        <end position="657"/>
    </location>
</feature>
<keyword evidence="8 10" id="KW-0505">Motor protein</keyword>
<feature type="domain" description="FERM" evidence="11">
    <location>
        <begin position="1821"/>
        <end position="2124"/>
    </location>
</feature>
<dbReference type="InterPro" id="IPR000299">
    <property type="entry name" value="FERM_domain"/>
</dbReference>
<keyword evidence="7 10" id="KW-0518">Myosin</keyword>
<dbReference type="GO" id="GO:0005737">
    <property type="term" value="C:cytoplasm"/>
    <property type="evidence" value="ECO:0007669"/>
    <property type="project" value="UniProtKB-SubCell"/>
</dbReference>
<dbReference type="InterPro" id="IPR011993">
    <property type="entry name" value="PH-like_dom_sf"/>
</dbReference>
<dbReference type="Gene3D" id="1.20.5.190">
    <property type="match status" value="2"/>
</dbReference>
<dbReference type="InterPro" id="IPR019749">
    <property type="entry name" value="Band_41_domain"/>
</dbReference>
<dbReference type="PANTHER" id="PTHR22692:SF24">
    <property type="entry name" value="MYOSIN VIIB"/>
    <property type="match status" value="1"/>
</dbReference>
<dbReference type="SMART" id="SM00242">
    <property type="entry name" value="MYSc"/>
    <property type="match status" value="1"/>
</dbReference>
<evidence type="ECO:0000256" key="8">
    <source>
        <dbReference type="ARBA" id="ARBA00023175"/>
    </source>
</evidence>
<dbReference type="InterPro" id="IPR041793">
    <property type="entry name" value="MyoVII_FERM_C1"/>
</dbReference>
<dbReference type="PROSITE" id="PS50057">
    <property type="entry name" value="FERM_3"/>
    <property type="match status" value="2"/>
</dbReference>
<organism evidence="14 15">
    <name type="scientific">Geotrypetes seraphini</name>
    <name type="common">Gaboon caecilian</name>
    <name type="synonym">Caecilia seraphini</name>
    <dbReference type="NCBI Taxonomy" id="260995"/>
    <lineage>
        <taxon>Eukaryota</taxon>
        <taxon>Metazoa</taxon>
        <taxon>Chordata</taxon>
        <taxon>Craniata</taxon>
        <taxon>Vertebrata</taxon>
        <taxon>Euteleostomi</taxon>
        <taxon>Amphibia</taxon>
        <taxon>Gymnophiona</taxon>
        <taxon>Geotrypetes</taxon>
    </lineage>
</organism>
<dbReference type="Pfam" id="PF21998">
    <property type="entry name" value="FERM_C1_MyoVII"/>
    <property type="match status" value="1"/>
</dbReference>
<evidence type="ECO:0000313" key="14">
    <source>
        <dbReference type="Proteomes" id="UP000515159"/>
    </source>
</evidence>
<dbReference type="InterPro" id="IPR001609">
    <property type="entry name" value="Myosin_head_motor_dom-like"/>
</dbReference>
<dbReference type="InterPro" id="IPR036961">
    <property type="entry name" value="Kinesin_motor_dom_sf"/>
</dbReference>
<dbReference type="FunFam" id="1.10.10.820:FF:000001">
    <property type="entry name" value="Myosin heavy chain"/>
    <property type="match status" value="1"/>
</dbReference>
<proteinExistence type="inferred from homology"/>
<evidence type="ECO:0000259" key="12">
    <source>
        <dbReference type="PROSITE" id="PS51016"/>
    </source>
</evidence>
<name>A0A6P8S618_GEOSA</name>
<evidence type="ECO:0000256" key="10">
    <source>
        <dbReference type="PROSITE-ProRule" id="PRU00782"/>
    </source>
</evidence>
<dbReference type="InterPro" id="IPR051567">
    <property type="entry name" value="Unconventional_Myosin_ATPase"/>
</dbReference>
<keyword evidence="4" id="KW-0677">Repeat</keyword>
<dbReference type="InterPro" id="IPR014352">
    <property type="entry name" value="FERM/acyl-CoA-bd_prot_sf"/>
</dbReference>
<dbReference type="InterPro" id="IPR027417">
    <property type="entry name" value="P-loop_NTPase"/>
</dbReference>
<dbReference type="Gene3D" id="2.30.30.40">
    <property type="entry name" value="SH3 Domains"/>
    <property type="match status" value="1"/>
</dbReference>
<dbReference type="Gene3D" id="1.20.80.10">
    <property type="match status" value="2"/>
</dbReference>
<dbReference type="OrthoDB" id="10055605at2759"/>
<dbReference type="GeneID" id="117366343"/>
<comment type="subcellular location">
    <subcellularLocation>
        <location evidence="1">Cytoplasm</location>
    </subcellularLocation>
</comment>
<gene>
    <name evidence="15" type="primary">MYO7B</name>
</gene>
<dbReference type="SUPFAM" id="SSF47031">
    <property type="entry name" value="Second domain of FERM"/>
    <property type="match status" value="2"/>
</dbReference>
<feature type="binding site" evidence="10">
    <location>
        <begin position="158"/>
        <end position="165"/>
    </location>
    <ligand>
        <name>ATP</name>
        <dbReference type="ChEBI" id="CHEBI:30616"/>
    </ligand>
</feature>
<dbReference type="Pfam" id="PF21989">
    <property type="entry name" value="RA_2"/>
    <property type="match status" value="2"/>
</dbReference>
<dbReference type="KEGG" id="gsh:117366343"/>
<dbReference type="SUPFAM" id="SSF52540">
    <property type="entry name" value="P-loop containing nucleoside triphosphate hydrolases"/>
    <property type="match status" value="1"/>
</dbReference>
<dbReference type="SUPFAM" id="SSF54236">
    <property type="entry name" value="Ubiquitin-like"/>
    <property type="match status" value="2"/>
</dbReference>
<dbReference type="Pfam" id="PF00784">
    <property type="entry name" value="MyTH4"/>
    <property type="match status" value="2"/>
</dbReference>
<evidence type="ECO:0000259" key="13">
    <source>
        <dbReference type="PROSITE" id="PS51456"/>
    </source>
</evidence>
<dbReference type="Proteomes" id="UP000515159">
    <property type="component" value="Chromosome 9"/>
</dbReference>
<evidence type="ECO:0000256" key="6">
    <source>
        <dbReference type="ARBA" id="ARBA00022840"/>
    </source>
</evidence>
<dbReference type="CTD" id="4648"/>
<dbReference type="SMART" id="SM00139">
    <property type="entry name" value="MyTH4"/>
    <property type="match status" value="2"/>
</dbReference>
<dbReference type="Gene3D" id="2.30.29.30">
    <property type="entry name" value="Pleckstrin-homology domain (PH domain)/Phosphotyrosine-binding domain (PTB)"/>
    <property type="match status" value="2"/>
</dbReference>
<feature type="domain" description="MyTH4" evidence="12">
    <location>
        <begin position="984"/>
        <end position="1214"/>
    </location>
</feature>
<feature type="domain" description="FERM" evidence="11">
    <location>
        <begin position="1219"/>
        <end position="1531"/>
    </location>
</feature>
<dbReference type="Pfam" id="PF00063">
    <property type="entry name" value="Myosin_head"/>
    <property type="match status" value="1"/>
</dbReference>
<dbReference type="SMART" id="SM00295">
    <property type="entry name" value="B41"/>
    <property type="match status" value="2"/>
</dbReference>
<dbReference type="CDD" id="cd14473">
    <property type="entry name" value="FERM_B-lobe"/>
    <property type="match status" value="2"/>
</dbReference>
<dbReference type="GO" id="GO:0016459">
    <property type="term" value="C:myosin complex"/>
    <property type="evidence" value="ECO:0007669"/>
    <property type="project" value="UniProtKB-KW"/>
</dbReference>
<dbReference type="GO" id="GO:0003779">
    <property type="term" value="F:actin binding"/>
    <property type="evidence" value="ECO:0007669"/>
    <property type="project" value="UniProtKB-KW"/>
</dbReference>
<keyword evidence="6 10" id="KW-0067">ATP-binding</keyword>
<evidence type="ECO:0000256" key="3">
    <source>
        <dbReference type="ARBA" id="ARBA00022490"/>
    </source>
</evidence>
<dbReference type="GO" id="GO:0003774">
    <property type="term" value="F:cytoskeletal motor activity"/>
    <property type="evidence" value="ECO:0007669"/>
    <property type="project" value="UniProtKB-UniRule"/>
</dbReference>
<dbReference type="InterPro" id="IPR036106">
    <property type="entry name" value="MYSc_Myo7"/>
</dbReference>
<dbReference type="CDD" id="cd13199">
    <property type="entry name" value="FERM_C2_MyoVII"/>
    <property type="match status" value="1"/>
</dbReference>
<dbReference type="InterPro" id="IPR041794">
    <property type="entry name" value="MyoVII_FERM_C2"/>
</dbReference>
<evidence type="ECO:0000256" key="5">
    <source>
        <dbReference type="ARBA" id="ARBA00022741"/>
    </source>
</evidence>
<dbReference type="Pfam" id="PF00612">
    <property type="entry name" value="IQ"/>
    <property type="match status" value="2"/>
</dbReference>
<comment type="similarity">
    <text evidence="2 10">Belongs to the TRAFAC class myosin-kinesin ATPase superfamily. Myosin family.</text>
</comment>
<dbReference type="Gene3D" id="6.20.240.20">
    <property type="match status" value="1"/>
</dbReference>
<evidence type="ECO:0000256" key="2">
    <source>
        <dbReference type="ARBA" id="ARBA00008314"/>
    </source>
</evidence>
<dbReference type="PRINTS" id="PR00193">
    <property type="entry name" value="MYOSINHEAVY"/>
</dbReference>
<dbReference type="InterPro" id="IPR029071">
    <property type="entry name" value="Ubiquitin-like_domsf"/>
</dbReference>
<accession>A0A6P8S618</accession>
<dbReference type="RefSeq" id="XP_033813504.1">
    <property type="nucleotide sequence ID" value="XM_033957613.1"/>
</dbReference>
<dbReference type="CDD" id="cd17092">
    <property type="entry name" value="FERM1_F1_Myosin-VII"/>
    <property type="match status" value="1"/>
</dbReference>
<evidence type="ECO:0000256" key="1">
    <source>
        <dbReference type="ARBA" id="ARBA00004496"/>
    </source>
</evidence>
<dbReference type="InterPro" id="IPR035963">
    <property type="entry name" value="FERM_2"/>
</dbReference>
<dbReference type="PROSITE" id="PS50096">
    <property type="entry name" value="IQ"/>
    <property type="match status" value="4"/>
</dbReference>
<dbReference type="Gene3D" id="3.40.850.10">
    <property type="entry name" value="Kinesin motor domain"/>
    <property type="match status" value="1"/>
</dbReference>
<keyword evidence="5 10" id="KW-0547">Nucleotide-binding</keyword>